<dbReference type="InterPro" id="IPR010985">
    <property type="entry name" value="Ribbon_hlx_hlx"/>
</dbReference>
<protein>
    <submittedName>
        <fullName evidence="1">Uncharacterized protein</fullName>
    </submittedName>
</protein>
<dbReference type="EMBL" id="LYXA01000001">
    <property type="protein sequence ID" value="OBU77587.1"/>
    <property type="molecule type" value="Genomic_DNA"/>
</dbReference>
<dbReference type="GO" id="GO:0006355">
    <property type="term" value="P:regulation of DNA-templated transcription"/>
    <property type="evidence" value="ECO:0007669"/>
    <property type="project" value="InterPro"/>
</dbReference>
<dbReference type="GeneID" id="92782476"/>
<dbReference type="AlphaFoldDB" id="A0A853MIW7"/>
<sequence length="118" mass="13617">MTPVILQKLNPIVLEKLKYLAQSHQRTLEEEITSILEDITENTPIITPQNRGWFPGFFEEVIGGWEGEPLVREHQAEAQERDFLSGFFPSLVITPQVLLISSEDIYLPTRRFFFNGRG</sequence>
<dbReference type="Proteomes" id="UP000093903">
    <property type="component" value="Unassembled WGS sequence"/>
</dbReference>
<gene>
    <name evidence="1" type="ORF">A9P98_15845</name>
</gene>
<proteinExistence type="predicted"/>
<evidence type="ECO:0000313" key="2">
    <source>
        <dbReference type="Proteomes" id="UP000093903"/>
    </source>
</evidence>
<dbReference type="SUPFAM" id="SSF47598">
    <property type="entry name" value="Ribbon-helix-helix"/>
    <property type="match status" value="1"/>
</dbReference>
<accession>A0A853MIW7</accession>
<organism evidence="1 2">
    <name type="scientific">Cylindrospermopsis raciborskii CS-505</name>
    <dbReference type="NCBI Taxonomy" id="533240"/>
    <lineage>
        <taxon>Bacteria</taxon>
        <taxon>Bacillati</taxon>
        <taxon>Cyanobacteriota</taxon>
        <taxon>Cyanophyceae</taxon>
        <taxon>Nostocales</taxon>
        <taxon>Aphanizomenonaceae</taxon>
        <taxon>Cylindrospermopsis</taxon>
    </lineage>
</organism>
<reference evidence="1 2" key="1">
    <citation type="submission" date="2016-05" db="EMBL/GenBank/DDBJ databases">
        <title>First complete genome of the cyanobacterium Cylindrospermopsis raciborskii CS505, containing a circular chromosome and a single extrachromosomal element.</title>
        <authorList>
            <person name="Fuentes J."/>
            <person name="Tamames J."/>
            <person name="Allen E."/>
            <person name="Plominski A."/>
            <person name="Vasquez M."/>
        </authorList>
    </citation>
    <scope>NUCLEOTIDE SEQUENCE [LARGE SCALE GENOMIC DNA]</scope>
    <source>
        <strain evidence="1 2">CS505</strain>
    </source>
</reference>
<dbReference type="RefSeq" id="WP_065180066.1">
    <property type="nucleotide sequence ID" value="NZ_LYXA01000001.1"/>
</dbReference>
<evidence type="ECO:0000313" key="1">
    <source>
        <dbReference type="EMBL" id="OBU77587.1"/>
    </source>
</evidence>
<comment type="caution">
    <text evidence="1">The sequence shown here is derived from an EMBL/GenBank/DDBJ whole genome shotgun (WGS) entry which is preliminary data.</text>
</comment>
<name>A0A853MIW7_9CYAN</name>